<name>A0ABV3XE60_9ACTN</name>
<evidence type="ECO:0000313" key="2">
    <source>
        <dbReference type="EMBL" id="MEX5718864.1"/>
    </source>
</evidence>
<dbReference type="RefSeq" id="WP_369206136.1">
    <property type="nucleotide sequence ID" value="NZ_JBFNXQ010000028.1"/>
</dbReference>
<comment type="caution">
    <text evidence="2">The sequence shown here is derived from an EMBL/GenBank/DDBJ whole genome shotgun (WGS) entry which is preliminary data.</text>
</comment>
<reference evidence="2 3" key="1">
    <citation type="submission" date="2024-06" db="EMBL/GenBank/DDBJ databases">
        <title>Draft genome sequence of Geodermatophilus badlandi, a novel member of the Geodermatophilaceae isolated from badland sedimentary rocks in the Red desert, Wyoming, USA.</title>
        <authorList>
            <person name="Ben Tekaya S."/>
            <person name="Nouioui I."/>
            <person name="Flores G.M."/>
            <person name="Shaal M.N."/>
            <person name="Bredoire F."/>
            <person name="Basile F."/>
            <person name="Van Diepen L."/>
            <person name="Ward N.L."/>
        </authorList>
    </citation>
    <scope>NUCLEOTIDE SEQUENCE [LARGE SCALE GENOMIC DNA]</scope>
    <source>
        <strain evidence="2 3">WL48A</strain>
    </source>
</reference>
<evidence type="ECO:0000313" key="3">
    <source>
        <dbReference type="Proteomes" id="UP001560045"/>
    </source>
</evidence>
<feature type="compositionally biased region" description="Basic and acidic residues" evidence="1">
    <location>
        <begin position="7"/>
        <end position="18"/>
    </location>
</feature>
<protein>
    <submittedName>
        <fullName evidence="2">Uncharacterized protein</fullName>
    </submittedName>
</protein>
<dbReference type="EMBL" id="JBFNXQ010000028">
    <property type="protein sequence ID" value="MEX5718864.1"/>
    <property type="molecule type" value="Genomic_DNA"/>
</dbReference>
<feature type="region of interest" description="Disordered" evidence="1">
    <location>
        <begin position="1"/>
        <end position="23"/>
    </location>
</feature>
<organism evidence="2 3">
    <name type="scientific">Geodermatophilus maliterrae</name>
    <dbReference type="NCBI Taxonomy" id="3162531"/>
    <lineage>
        <taxon>Bacteria</taxon>
        <taxon>Bacillati</taxon>
        <taxon>Actinomycetota</taxon>
        <taxon>Actinomycetes</taxon>
        <taxon>Geodermatophilales</taxon>
        <taxon>Geodermatophilaceae</taxon>
        <taxon>Geodermatophilus</taxon>
    </lineage>
</organism>
<sequence length="110" mass="11991">MAFARHAVLDPDRDDDRLPTLVVDGTGGARHPLGVRLGLRDHPRVTSATAVRDAVPAGAVPVASVQPFRRSRQPAPDMFKPSPEWCPCRTIGIRRAADLRLRVEQPDPIG</sequence>
<proteinExistence type="predicted"/>
<accession>A0ABV3XE60</accession>
<keyword evidence="3" id="KW-1185">Reference proteome</keyword>
<gene>
    <name evidence="2" type="ORF">ABQ292_10895</name>
</gene>
<dbReference type="Proteomes" id="UP001560045">
    <property type="component" value="Unassembled WGS sequence"/>
</dbReference>
<evidence type="ECO:0000256" key="1">
    <source>
        <dbReference type="SAM" id="MobiDB-lite"/>
    </source>
</evidence>